<accession>A0A7J7RZV5</accession>
<sequence>MVSCLFIKGEVERPLQRRDCAGRVPLTLGHFIHRNFQAGGLFWVLVCIFVRFGFGKISIFTVHGIGQRKRNPGAAADGPPPLLGFPFLRLRGNGFRGEGWSTWRKEVFLLGTEEPGVPSHFLQSALSICLARRACPQTTGPHTLPPSFQAPGRKTTKERKKIYIYINIYII</sequence>
<proteinExistence type="predicted"/>
<evidence type="ECO:0000256" key="1">
    <source>
        <dbReference type="SAM" id="Phobius"/>
    </source>
</evidence>
<comment type="caution">
    <text evidence="2">The sequence shown here is derived from an EMBL/GenBank/DDBJ whole genome shotgun (WGS) entry which is preliminary data.</text>
</comment>
<keyword evidence="1" id="KW-0812">Transmembrane</keyword>
<dbReference type="Proteomes" id="UP000558488">
    <property type="component" value="Unassembled WGS sequence"/>
</dbReference>
<reference evidence="2 3" key="1">
    <citation type="journal article" date="2020" name="Nature">
        <title>Six reference-quality genomes reveal evolution of bat adaptations.</title>
        <authorList>
            <person name="Jebb D."/>
            <person name="Huang Z."/>
            <person name="Pippel M."/>
            <person name="Hughes G.M."/>
            <person name="Lavrichenko K."/>
            <person name="Devanna P."/>
            <person name="Winkler S."/>
            <person name="Jermiin L.S."/>
            <person name="Skirmuntt E.C."/>
            <person name="Katzourakis A."/>
            <person name="Burkitt-Gray L."/>
            <person name="Ray D.A."/>
            <person name="Sullivan K.A.M."/>
            <person name="Roscito J.G."/>
            <person name="Kirilenko B.M."/>
            <person name="Davalos L.M."/>
            <person name="Corthals A.P."/>
            <person name="Power M.L."/>
            <person name="Jones G."/>
            <person name="Ransome R.D."/>
            <person name="Dechmann D.K.N."/>
            <person name="Locatelli A.G."/>
            <person name="Puechmaille S.J."/>
            <person name="Fedrigo O."/>
            <person name="Jarvis E.D."/>
            <person name="Hiller M."/>
            <person name="Vernes S.C."/>
            <person name="Myers E.W."/>
            <person name="Teeling E.C."/>
        </authorList>
    </citation>
    <scope>NUCLEOTIDE SEQUENCE [LARGE SCALE GENOMIC DNA]</scope>
    <source>
        <strain evidence="2">MPipKuh1</strain>
        <tissue evidence="2">Flight muscle</tissue>
    </source>
</reference>
<evidence type="ECO:0000313" key="2">
    <source>
        <dbReference type="EMBL" id="KAF6281680.1"/>
    </source>
</evidence>
<gene>
    <name evidence="2" type="ORF">mPipKuh1_010213</name>
</gene>
<protein>
    <submittedName>
        <fullName evidence="2">Uncharacterized protein</fullName>
    </submittedName>
</protein>
<keyword evidence="1" id="KW-1133">Transmembrane helix</keyword>
<organism evidence="2 3">
    <name type="scientific">Pipistrellus kuhlii</name>
    <name type="common">Kuhl's pipistrelle</name>
    <dbReference type="NCBI Taxonomy" id="59472"/>
    <lineage>
        <taxon>Eukaryota</taxon>
        <taxon>Metazoa</taxon>
        <taxon>Chordata</taxon>
        <taxon>Craniata</taxon>
        <taxon>Vertebrata</taxon>
        <taxon>Euteleostomi</taxon>
        <taxon>Mammalia</taxon>
        <taxon>Eutheria</taxon>
        <taxon>Laurasiatheria</taxon>
        <taxon>Chiroptera</taxon>
        <taxon>Yangochiroptera</taxon>
        <taxon>Vespertilionidae</taxon>
        <taxon>Pipistrellus</taxon>
    </lineage>
</organism>
<evidence type="ECO:0000313" key="3">
    <source>
        <dbReference type="Proteomes" id="UP000558488"/>
    </source>
</evidence>
<dbReference type="EMBL" id="JACAGB010000056">
    <property type="protein sequence ID" value="KAF6281680.1"/>
    <property type="molecule type" value="Genomic_DNA"/>
</dbReference>
<name>A0A7J7RZV5_PIPKU</name>
<keyword evidence="3" id="KW-1185">Reference proteome</keyword>
<dbReference type="AlphaFoldDB" id="A0A7J7RZV5"/>
<feature type="transmembrane region" description="Helical" evidence="1">
    <location>
        <begin position="41"/>
        <end position="62"/>
    </location>
</feature>
<keyword evidence="1" id="KW-0472">Membrane</keyword>